<reference evidence="1 2" key="1">
    <citation type="submission" date="2013-11" db="EMBL/GenBank/DDBJ databases">
        <title>Opisthorchis viverrini - life in the bile duct.</title>
        <authorList>
            <person name="Young N.D."/>
            <person name="Nagarajan N."/>
            <person name="Lin S.J."/>
            <person name="Korhonen P.K."/>
            <person name="Jex A.R."/>
            <person name="Hall R.S."/>
            <person name="Safavi-Hemami H."/>
            <person name="Kaewkong W."/>
            <person name="Bertrand D."/>
            <person name="Gao S."/>
            <person name="Seet Q."/>
            <person name="Wongkham S."/>
            <person name="Teh B.T."/>
            <person name="Wongkham C."/>
            <person name="Intapan P.M."/>
            <person name="Maleewong W."/>
            <person name="Yang X."/>
            <person name="Hu M."/>
            <person name="Wang Z."/>
            <person name="Hofmann A."/>
            <person name="Sternberg P.W."/>
            <person name="Tan P."/>
            <person name="Wang J."/>
            <person name="Gasser R.B."/>
        </authorList>
    </citation>
    <scope>NUCLEOTIDE SEQUENCE [LARGE SCALE GENOMIC DNA]</scope>
</reference>
<organism evidence="1 2">
    <name type="scientific">Opisthorchis viverrini</name>
    <name type="common">Southeast Asian liver fluke</name>
    <dbReference type="NCBI Taxonomy" id="6198"/>
    <lineage>
        <taxon>Eukaryota</taxon>
        <taxon>Metazoa</taxon>
        <taxon>Spiralia</taxon>
        <taxon>Lophotrochozoa</taxon>
        <taxon>Platyhelminthes</taxon>
        <taxon>Trematoda</taxon>
        <taxon>Digenea</taxon>
        <taxon>Opisthorchiida</taxon>
        <taxon>Opisthorchiata</taxon>
        <taxon>Opisthorchiidae</taxon>
        <taxon>Opisthorchis</taxon>
    </lineage>
</organism>
<dbReference type="RefSeq" id="XP_009172214.1">
    <property type="nucleotide sequence ID" value="XM_009173950.1"/>
</dbReference>
<dbReference type="AlphaFoldDB" id="A0A074ZA89"/>
<protein>
    <submittedName>
        <fullName evidence="1">Uncharacterized protein</fullName>
    </submittedName>
</protein>
<dbReference type="CTD" id="20322394"/>
<sequence length="65" mass="7391">MGTLRRAISMVRNILRHGPVELSMAFHNSQAHHSHNFEPQMAENPVEKRFVHSSALVLLTKAFVL</sequence>
<evidence type="ECO:0000313" key="2">
    <source>
        <dbReference type="Proteomes" id="UP000054324"/>
    </source>
</evidence>
<dbReference type="KEGG" id="ovi:T265_08215"/>
<gene>
    <name evidence="1" type="ORF">T265_08215</name>
</gene>
<accession>A0A074ZA89</accession>
<dbReference type="EMBL" id="KL596825">
    <property type="protein sequence ID" value="KER24048.1"/>
    <property type="molecule type" value="Genomic_DNA"/>
</dbReference>
<proteinExistence type="predicted"/>
<evidence type="ECO:0000313" key="1">
    <source>
        <dbReference type="EMBL" id="KER24048.1"/>
    </source>
</evidence>
<keyword evidence="2" id="KW-1185">Reference proteome</keyword>
<dbReference type="Proteomes" id="UP000054324">
    <property type="component" value="Unassembled WGS sequence"/>
</dbReference>
<dbReference type="GeneID" id="20322394"/>
<name>A0A074ZA89_OPIVI</name>